<dbReference type="InterPro" id="IPR046342">
    <property type="entry name" value="CBS_dom_sf"/>
</dbReference>
<dbReference type="PROSITE" id="PS51371">
    <property type="entry name" value="CBS"/>
    <property type="match status" value="2"/>
</dbReference>
<evidence type="ECO:0000256" key="1">
    <source>
        <dbReference type="ARBA" id="ARBA00023122"/>
    </source>
</evidence>
<evidence type="ECO:0000259" key="2">
    <source>
        <dbReference type="PROSITE" id="PS51371"/>
    </source>
</evidence>
<dbReference type="PANTHER" id="PTHR43080:SF2">
    <property type="entry name" value="CBS DOMAIN-CONTAINING PROTEIN"/>
    <property type="match status" value="1"/>
</dbReference>
<dbReference type="InterPro" id="IPR000644">
    <property type="entry name" value="CBS_dom"/>
</dbReference>
<dbReference type="Gene3D" id="3.10.580.10">
    <property type="entry name" value="CBS-domain"/>
    <property type="match status" value="1"/>
</dbReference>
<dbReference type="AlphaFoldDB" id="A0A0W8F669"/>
<dbReference type="Pfam" id="PF00571">
    <property type="entry name" value="CBS"/>
    <property type="match status" value="2"/>
</dbReference>
<keyword evidence="1" id="KW-0129">CBS domain</keyword>
<protein>
    <submittedName>
        <fullName evidence="3">Cbs domain protein</fullName>
    </submittedName>
</protein>
<gene>
    <name evidence="3" type="ORF">ASZ90_014294</name>
</gene>
<dbReference type="EMBL" id="LNQE01001516">
    <property type="protein sequence ID" value="KUG16066.1"/>
    <property type="molecule type" value="Genomic_DNA"/>
</dbReference>
<comment type="caution">
    <text evidence="3">The sequence shown here is derived from an EMBL/GenBank/DDBJ whole genome shotgun (WGS) entry which is preliminary data.</text>
</comment>
<feature type="domain" description="CBS" evidence="2">
    <location>
        <begin position="7"/>
        <end position="66"/>
    </location>
</feature>
<proteinExistence type="predicted"/>
<accession>A0A0W8F669</accession>
<reference evidence="3" key="1">
    <citation type="journal article" date="2015" name="Proc. Natl. Acad. Sci. U.S.A.">
        <title>Networks of energetic and metabolic interactions define dynamics in microbial communities.</title>
        <authorList>
            <person name="Embree M."/>
            <person name="Liu J.K."/>
            <person name="Al-Bassam M.M."/>
            <person name="Zengler K."/>
        </authorList>
    </citation>
    <scope>NUCLEOTIDE SEQUENCE</scope>
</reference>
<dbReference type="SUPFAM" id="SSF54631">
    <property type="entry name" value="CBS-domain pair"/>
    <property type="match status" value="1"/>
</dbReference>
<dbReference type="InterPro" id="IPR051257">
    <property type="entry name" value="Diverse_CBS-Domain"/>
</dbReference>
<organism evidence="3">
    <name type="scientific">hydrocarbon metagenome</name>
    <dbReference type="NCBI Taxonomy" id="938273"/>
    <lineage>
        <taxon>unclassified sequences</taxon>
        <taxon>metagenomes</taxon>
        <taxon>ecological metagenomes</taxon>
    </lineage>
</organism>
<name>A0A0W8F669_9ZZZZ</name>
<evidence type="ECO:0000313" key="3">
    <source>
        <dbReference type="EMBL" id="KUG16066.1"/>
    </source>
</evidence>
<feature type="domain" description="CBS" evidence="2">
    <location>
        <begin position="75"/>
        <end position="126"/>
    </location>
</feature>
<sequence length="126" mass="13828">MKVRDLMSYPIVTVPPEAMVLDAIKVMAAQKKGSVLVAKERLLKECLGIVTTSQIFLEVFARGLDPARVRVSDIMTPAPLITIDLDDSTQKAAELMIEHKIRRLPVMKDGALVGIVTSKDLLACVR</sequence>
<dbReference type="SMART" id="SM00116">
    <property type="entry name" value="CBS"/>
    <property type="match status" value="2"/>
</dbReference>
<dbReference type="PANTHER" id="PTHR43080">
    <property type="entry name" value="CBS DOMAIN-CONTAINING PROTEIN CBSX3, MITOCHONDRIAL"/>
    <property type="match status" value="1"/>
</dbReference>